<dbReference type="SMART" id="SM00342">
    <property type="entry name" value="HTH_ARAC"/>
    <property type="match status" value="1"/>
</dbReference>
<dbReference type="PROSITE" id="PS01124">
    <property type="entry name" value="HTH_ARAC_FAMILY_2"/>
    <property type="match status" value="1"/>
</dbReference>
<dbReference type="Gene3D" id="1.10.10.60">
    <property type="entry name" value="Homeodomain-like"/>
    <property type="match status" value="2"/>
</dbReference>
<evidence type="ECO:0000313" key="5">
    <source>
        <dbReference type="EMBL" id="MFD1465429.1"/>
    </source>
</evidence>
<keyword evidence="1" id="KW-0805">Transcription regulation</keyword>
<keyword evidence="3" id="KW-0804">Transcription</keyword>
<dbReference type="InterPro" id="IPR009057">
    <property type="entry name" value="Homeodomain-like_sf"/>
</dbReference>
<keyword evidence="6" id="KW-1185">Reference proteome</keyword>
<evidence type="ECO:0000313" key="6">
    <source>
        <dbReference type="Proteomes" id="UP001597244"/>
    </source>
</evidence>
<dbReference type="InterPro" id="IPR018062">
    <property type="entry name" value="HTH_AraC-typ_CS"/>
</dbReference>
<comment type="caution">
    <text evidence="5">The sequence shown here is derived from an EMBL/GenBank/DDBJ whole genome shotgun (WGS) entry which is preliminary data.</text>
</comment>
<accession>A0ABW4DLA7</accession>
<dbReference type="EMBL" id="JBHTOF010000033">
    <property type="protein sequence ID" value="MFD1465429.1"/>
    <property type="molecule type" value="Genomic_DNA"/>
</dbReference>
<protein>
    <submittedName>
        <fullName evidence="5">Helix-turn-helix domain-containing protein</fullName>
    </submittedName>
</protein>
<dbReference type="SUPFAM" id="SSF46689">
    <property type="entry name" value="Homeodomain-like"/>
    <property type="match status" value="2"/>
</dbReference>
<organism evidence="5 6">
    <name type="scientific">Lapidilactobacillus mulanensis</name>
    <dbReference type="NCBI Taxonomy" id="2485999"/>
    <lineage>
        <taxon>Bacteria</taxon>
        <taxon>Bacillati</taxon>
        <taxon>Bacillota</taxon>
        <taxon>Bacilli</taxon>
        <taxon>Lactobacillales</taxon>
        <taxon>Lactobacillaceae</taxon>
        <taxon>Lapidilactobacillus</taxon>
    </lineage>
</organism>
<dbReference type="PROSITE" id="PS00041">
    <property type="entry name" value="HTH_ARAC_FAMILY_1"/>
    <property type="match status" value="1"/>
</dbReference>
<keyword evidence="2" id="KW-0238">DNA-binding</keyword>
<dbReference type="InterPro" id="IPR020449">
    <property type="entry name" value="Tscrpt_reg_AraC-type_HTH"/>
</dbReference>
<reference evidence="6" key="1">
    <citation type="journal article" date="2019" name="Int. J. Syst. Evol. Microbiol.">
        <title>The Global Catalogue of Microorganisms (GCM) 10K type strain sequencing project: providing services to taxonomists for standard genome sequencing and annotation.</title>
        <authorList>
            <consortium name="The Broad Institute Genomics Platform"/>
            <consortium name="The Broad Institute Genome Sequencing Center for Infectious Disease"/>
            <person name="Wu L."/>
            <person name="Ma J."/>
        </authorList>
    </citation>
    <scope>NUCLEOTIDE SEQUENCE [LARGE SCALE GENOMIC DNA]</scope>
    <source>
        <strain evidence="6">CCM 8951</strain>
    </source>
</reference>
<feature type="domain" description="HTH araC/xylS-type" evidence="4">
    <location>
        <begin position="1"/>
        <end position="96"/>
    </location>
</feature>
<dbReference type="Pfam" id="PF12833">
    <property type="entry name" value="HTH_18"/>
    <property type="match status" value="1"/>
</dbReference>
<evidence type="ECO:0000256" key="2">
    <source>
        <dbReference type="ARBA" id="ARBA00023125"/>
    </source>
</evidence>
<dbReference type="PANTHER" id="PTHR43280:SF34">
    <property type="entry name" value="ARAC-FAMILY TRANSCRIPTIONAL REGULATOR"/>
    <property type="match status" value="1"/>
</dbReference>
<proteinExistence type="predicted"/>
<evidence type="ECO:0000259" key="4">
    <source>
        <dbReference type="PROSITE" id="PS01124"/>
    </source>
</evidence>
<dbReference type="Proteomes" id="UP001597244">
    <property type="component" value="Unassembled WGS sequence"/>
</dbReference>
<evidence type="ECO:0000256" key="3">
    <source>
        <dbReference type="ARBA" id="ARBA00023163"/>
    </source>
</evidence>
<sequence length="102" mass="11970">MNYIENNLDEQVTLTEISALLSRDPKYVGKLFRAEVGMSFKEYCLQKKIDNAKHLLLFSDKTINEISVELAYSSQSHFSMVFKKSTGITPYDYRCKRVYYTY</sequence>
<dbReference type="InterPro" id="IPR018060">
    <property type="entry name" value="HTH_AraC"/>
</dbReference>
<dbReference type="PRINTS" id="PR00032">
    <property type="entry name" value="HTHARAC"/>
</dbReference>
<dbReference type="PANTHER" id="PTHR43280">
    <property type="entry name" value="ARAC-FAMILY TRANSCRIPTIONAL REGULATOR"/>
    <property type="match status" value="1"/>
</dbReference>
<gene>
    <name evidence="5" type="ORF">ACFQ4L_04900</name>
</gene>
<name>A0ABW4DLA7_9LACO</name>
<evidence type="ECO:0000256" key="1">
    <source>
        <dbReference type="ARBA" id="ARBA00023015"/>
    </source>
</evidence>